<evidence type="ECO:0000313" key="1">
    <source>
        <dbReference type="EMBL" id="MBG0568800.1"/>
    </source>
</evidence>
<keyword evidence="2" id="KW-1185">Reference proteome</keyword>
<sequence length="142" mass="15957">MSTHPIDEHRDTVLVDRLTAWLNTEPEPSGADLLDYVFQLIKHSGRPLLSETWDFTADVDEDRHGLITATITAGPFTIRVSQAVDDRADLNVVITSADAPAERDDYGLSITVDDRLVLEPMTFTHTSTVPPELQWSEQTRRQ</sequence>
<dbReference type="RefSeq" id="WP_196420570.1">
    <property type="nucleotide sequence ID" value="NZ_JADQTO010000045.1"/>
</dbReference>
<organism evidence="1 2">
    <name type="scientific">Actinoplanes aureus</name>
    <dbReference type="NCBI Taxonomy" id="2792083"/>
    <lineage>
        <taxon>Bacteria</taxon>
        <taxon>Bacillati</taxon>
        <taxon>Actinomycetota</taxon>
        <taxon>Actinomycetes</taxon>
        <taxon>Micromonosporales</taxon>
        <taxon>Micromonosporaceae</taxon>
        <taxon>Actinoplanes</taxon>
    </lineage>
</organism>
<dbReference type="AlphaFoldDB" id="A0A931G330"/>
<protein>
    <submittedName>
        <fullName evidence="1">Uncharacterized protein</fullName>
    </submittedName>
</protein>
<dbReference type="Proteomes" id="UP000598146">
    <property type="component" value="Unassembled WGS sequence"/>
</dbReference>
<reference evidence="1" key="1">
    <citation type="submission" date="2020-11" db="EMBL/GenBank/DDBJ databases">
        <title>Isolation and identification of active actinomycetes.</title>
        <authorList>
            <person name="Sun X."/>
        </authorList>
    </citation>
    <scope>NUCLEOTIDE SEQUENCE</scope>
    <source>
        <strain evidence="1">NEAU-A11</strain>
    </source>
</reference>
<comment type="caution">
    <text evidence="1">The sequence shown here is derived from an EMBL/GenBank/DDBJ whole genome shotgun (WGS) entry which is preliminary data.</text>
</comment>
<evidence type="ECO:0000313" key="2">
    <source>
        <dbReference type="Proteomes" id="UP000598146"/>
    </source>
</evidence>
<name>A0A931G330_9ACTN</name>
<proteinExistence type="predicted"/>
<dbReference type="EMBL" id="JADQTO010000045">
    <property type="protein sequence ID" value="MBG0568800.1"/>
    <property type="molecule type" value="Genomic_DNA"/>
</dbReference>
<accession>A0A931G330</accession>
<gene>
    <name evidence="1" type="ORF">I4J89_46050</name>
</gene>